<comment type="caution">
    <text evidence="5">The sequence shown here is derived from an EMBL/GenBank/DDBJ whole genome shotgun (WGS) entry which is preliminary data.</text>
</comment>
<reference evidence="5 6" key="1">
    <citation type="submission" date="2011-02" db="EMBL/GenBank/DDBJ databases">
        <authorList>
            <person name="Weinstock G."/>
            <person name="Sodergren E."/>
            <person name="Clifton S."/>
            <person name="Fulton L."/>
            <person name="Fulton B."/>
            <person name="Courtney L."/>
            <person name="Fronick C."/>
            <person name="Harrison M."/>
            <person name="Strong C."/>
            <person name="Farmer C."/>
            <person name="Delahaunty K."/>
            <person name="Markovic C."/>
            <person name="Hall O."/>
            <person name="Minx P."/>
            <person name="Tomlinson C."/>
            <person name="Mitreva M."/>
            <person name="Hou S."/>
            <person name="Chen J."/>
            <person name="Wollam A."/>
            <person name="Pepin K.H."/>
            <person name="Johnson M."/>
            <person name="Bhonagiri V."/>
            <person name="Zhang X."/>
            <person name="Suruliraj S."/>
            <person name="Warren W."/>
            <person name="Chinwalla A."/>
            <person name="Mardis E.R."/>
            <person name="Wilson R.K."/>
        </authorList>
    </citation>
    <scope>NUCLEOTIDE SEQUENCE [LARGE SCALE GENOMIC DNA]</scope>
    <source>
        <strain evidence="5 6">YIT 11841</strain>
    </source>
</reference>
<keyword evidence="6" id="KW-1185">Reference proteome</keyword>
<evidence type="ECO:0000256" key="2">
    <source>
        <dbReference type="SAM" id="SignalP"/>
    </source>
</evidence>
<sequence length="736" mass="79811">MVMKRKRIMKYLSGCLALLGLTVSCNDELYMGGVGVVPATKAYYLYTNMLGFNLPDTVVTPSTFGVECRNVPWRLDVADEWLKVSPAEGTGEDTFSIVSVGADVNPSTYYRYSVFSLESAIDTTVYRYSQQIWAEQQGNTGTSLTVSCDVPLRVSASAASETFTVETNAPKFDLRTDVDWLQATASGNEVTFSVEANTTEDVRVGYIYFDTYRQEWQSSSPTIYTYYLEVRQEAPEYSLSESSLAFRNTAGTKTVTLYCDLGWTASTTDSWIQVSPSSGSAGTVELSVSVTENGGVEERYGAVNLHVDGDFLIEIPVKQSGLYMDMTESRFDFESGAASRTVSMSTNLSFWNVLEKPSWVSVSPESGEAGEHTLTINVEDNPNTTKREGRVVVGNQGLSLADTLWVTQEGKSFGPLETVLQFENVASSNTLDISTDGDWTVTTSDGWITVAPSSGHGNGQVTVTVEANETDNERTGLLSVAVGGTVQYVNVVQKGRYFTIDRGPSASLPSKGGTIELGIATNQAWTVAVKNQSSWLALSATQGQGDAKLVISAQDNPSLESRTDTIVFTPANKQGVKLAVKQAGRYLKTDAQAVSFFYKGGTSAPVTVSTDGTFRVEKSSGADWLVVATNNNLLMFTAEPYSGNDKRTATVSLYLTGLSGEASEAKMVDIVVTQYSKNTQFVRDDYGEDVRLDVTYKDGALIIRSDYGEDKDLSPAPGTSGEISRDDYGTDQNLEQ</sequence>
<evidence type="ECO:0000256" key="1">
    <source>
        <dbReference type="SAM" id="MobiDB-lite"/>
    </source>
</evidence>
<gene>
    <name evidence="5" type="ORF">HMPREF9442_01787</name>
</gene>
<dbReference type="Gene3D" id="2.60.40.10">
    <property type="entry name" value="Immunoglobulins"/>
    <property type="match status" value="5"/>
</dbReference>
<feature type="domain" description="BACON" evidence="3">
    <location>
        <begin position="528"/>
        <end position="583"/>
    </location>
</feature>
<feature type="domain" description="BACON" evidence="4">
    <location>
        <begin position="238"/>
        <end position="306"/>
    </location>
</feature>
<dbReference type="eggNOG" id="COG3210">
    <property type="taxonomic scope" value="Bacteria"/>
</dbReference>
<feature type="domain" description="BACON" evidence="3">
    <location>
        <begin position="352"/>
        <end position="408"/>
    </location>
</feature>
<dbReference type="CDD" id="cd14948">
    <property type="entry name" value="BACON"/>
    <property type="match status" value="4"/>
</dbReference>
<dbReference type="AlphaFoldDB" id="F3QUB7"/>
<dbReference type="EMBL" id="AFBR01000049">
    <property type="protein sequence ID" value="EGG53932.1"/>
    <property type="molecule type" value="Genomic_DNA"/>
</dbReference>
<dbReference type="InterPro" id="IPR013783">
    <property type="entry name" value="Ig-like_fold"/>
</dbReference>
<feature type="domain" description="BACON" evidence="4">
    <location>
        <begin position="420"/>
        <end position="495"/>
    </location>
</feature>
<organism evidence="5 6">
    <name type="scientific">Paraprevotella xylaniphila YIT 11841</name>
    <dbReference type="NCBI Taxonomy" id="762982"/>
    <lineage>
        <taxon>Bacteria</taxon>
        <taxon>Pseudomonadati</taxon>
        <taxon>Bacteroidota</taxon>
        <taxon>Bacteroidia</taxon>
        <taxon>Bacteroidales</taxon>
        <taxon>Prevotellaceae</taxon>
        <taxon>Paraprevotella</taxon>
    </lineage>
</organism>
<feature type="signal peptide" evidence="2">
    <location>
        <begin position="1"/>
        <end position="25"/>
    </location>
</feature>
<name>F3QUB7_9BACT</name>
<dbReference type="InterPro" id="IPR024361">
    <property type="entry name" value="BACON"/>
</dbReference>
<evidence type="ECO:0000259" key="3">
    <source>
        <dbReference type="Pfam" id="PF13004"/>
    </source>
</evidence>
<feature type="region of interest" description="Disordered" evidence="1">
    <location>
        <begin position="708"/>
        <end position="736"/>
    </location>
</feature>
<feature type="chain" id="PRO_5003305472" evidence="2">
    <location>
        <begin position="26"/>
        <end position="736"/>
    </location>
</feature>
<dbReference type="OrthoDB" id="1050691at2"/>
<feature type="domain" description="BACON" evidence="3">
    <location>
        <begin position="176"/>
        <end position="209"/>
    </location>
</feature>
<dbReference type="Pfam" id="PF13004">
    <property type="entry name" value="BACON"/>
    <property type="match status" value="3"/>
</dbReference>
<evidence type="ECO:0000313" key="6">
    <source>
        <dbReference type="Proteomes" id="UP000005546"/>
    </source>
</evidence>
<accession>F3QUB7</accession>
<evidence type="ECO:0000313" key="5">
    <source>
        <dbReference type="EMBL" id="EGG53932.1"/>
    </source>
</evidence>
<dbReference type="Proteomes" id="UP000005546">
    <property type="component" value="Unassembled WGS sequence"/>
</dbReference>
<dbReference type="Pfam" id="PF19190">
    <property type="entry name" value="BACON_2"/>
    <property type="match status" value="2"/>
</dbReference>
<proteinExistence type="predicted"/>
<dbReference type="STRING" id="762982.HMPREF9442_01787"/>
<keyword evidence="2" id="KW-0732">Signal</keyword>
<protein>
    <submittedName>
        <fullName evidence="5">Conserved domain protein</fullName>
    </submittedName>
</protein>
<dbReference type="HOGENOM" id="CLU_401075_0_0_10"/>
<evidence type="ECO:0000259" key="4">
    <source>
        <dbReference type="Pfam" id="PF19190"/>
    </source>
</evidence>
<dbReference type="PROSITE" id="PS51257">
    <property type="entry name" value="PROKAR_LIPOPROTEIN"/>
    <property type="match status" value="1"/>
</dbReference>